<organism evidence="1 2">
    <name type="scientific">Ancylostoma ceylanicum</name>
    <dbReference type="NCBI Taxonomy" id="53326"/>
    <lineage>
        <taxon>Eukaryota</taxon>
        <taxon>Metazoa</taxon>
        <taxon>Ecdysozoa</taxon>
        <taxon>Nematoda</taxon>
        <taxon>Chromadorea</taxon>
        <taxon>Rhabditida</taxon>
        <taxon>Rhabditina</taxon>
        <taxon>Rhabditomorpha</taxon>
        <taxon>Strongyloidea</taxon>
        <taxon>Ancylostomatidae</taxon>
        <taxon>Ancylostomatinae</taxon>
        <taxon>Ancylostoma</taxon>
    </lineage>
</organism>
<evidence type="ECO:0000313" key="2">
    <source>
        <dbReference type="Proteomes" id="UP000024635"/>
    </source>
</evidence>
<accession>A0A016T746</accession>
<dbReference type="OrthoDB" id="10493969at2759"/>
<proteinExistence type="predicted"/>
<reference evidence="2" key="1">
    <citation type="journal article" date="2015" name="Nat. Genet.">
        <title>The genome and transcriptome of the zoonotic hookworm Ancylostoma ceylanicum identify infection-specific gene families.</title>
        <authorList>
            <person name="Schwarz E.M."/>
            <person name="Hu Y."/>
            <person name="Antoshechkin I."/>
            <person name="Miller M.M."/>
            <person name="Sternberg P.W."/>
            <person name="Aroian R.V."/>
        </authorList>
    </citation>
    <scope>NUCLEOTIDE SEQUENCE</scope>
    <source>
        <strain evidence="2">HY135</strain>
    </source>
</reference>
<name>A0A016T746_9BILA</name>
<dbReference type="Proteomes" id="UP000024635">
    <property type="component" value="Unassembled WGS sequence"/>
</dbReference>
<gene>
    <name evidence="1" type="primary">Acey_s0131.g1642</name>
    <name evidence="1" type="ORF">Y032_0131g1642</name>
</gene>
<comment type="caution">
    <text evidence="1">The sequence shown here is derived from an EMBL/GenBank/DDBJ whole genome shotgun (WGS) entry which is preliminary data.</text>
</comment>
<dbReference type="EMBL" id="JARK01001467">
    <property type="protein sequence ID" value="EYB98466.1"/>
    <property type="molecule type" value="Genomic_DNA"/>
</dbReference>
<evidence type="ECO:0000313" key="1">
    <source>
        <dbReference type="EMBL" id="EYB98466.1"/>
    </source>
</evidence>
<keyword evidence="2" id="KW-1185">Reference proteome</keyword>
<dbReference type="AlphaFoldDB" id="A0A016T746"/>
<protein>
    <submittedName>
        <fullName evidence="1">Uncharacterized protein</fullName>
    </submittedName>
</protein>
<sequence>MGIIRHRRVHGVEVEAVEDGEEEVVVVEAGEDKVVRIVVNKEAGEDLKEEIREEDRGADHKEVRVAGEATAVKVVGEVLTEEIEAHGADRKEVKVAGEATEVKEEEVNGAVQEETVGVETEDQREAEGQEEDVGMVAVETGEAIAGVEIAGAAIAGAAIVGEAAAGAAGKDQEDDITVGELNHGGLASANLHNQLICDCSADRDFKRQFITVIINIVQHTGINIYKESHITAMK</sequence>